<dbReference type="Gene3D" id="3.40.1710.10">
    <property type="entry name" value="abc type-2 transporter like domain"/>
    <property type="match status" value="1"/>
</dbReference>
<feature type="transmembrane region" description="Helical" evidence="6">
    <location>
        <begin position="299"/>
        <end position="322"/>
    </location>
</feature>
<feature type="transmembrane region" description="Helical" evidence="6">
    <location>
        <begin position="222"/>
        <end position="244"/>
    </location>
</feature>
<feature type="transmembrane region" description="Helical" evidence="6">
    <location>
        <begin position="178"/>
        <end position="202"/>
    </location>
</feature>
<dbReference type="Pfam" id="PF12698">
    <property type="entry name" value="ABC2_membrane_3"/>
    <property type="match status" value="1"/>
</dbReference>
<keyword evidence="2" id="KW-1003">Cell membrane</keyword>
<dbReference type="InterPro" id="IPR051449">
    <property type="entry name" value="ABC-2_transporter_component"/>
</dbReference>
<gene>
    <name evidence="8" type="ORF">ACFFNY_20455</name>
</gene>
<keyword evidence="5 6" id="KW-0472">Membrane</keyword>
<feature type="transmembrane region" description="Helical" evidence="6">
    <location>
        <begin position="343"/>
        <end position="367"/>
    </location>
</feature>
<dbReference type="PANTHER" id="PTHR30294:SF47">
    <property type="entry name" value="INNER MEMBRANE TRANSPORT PERMEASE YHHJ"/>
    <property type="match status" value="1"/>
</dbReference>
<evidence type="ECO:0000256" key="3">
    <source>
        <dbReference type="ARBA" id="ARBA00022692"/>
    </source>
</evidence>
<name>A0ABV5W072_9BACL</name>
<keyword evidence="4 6" id="KW-1133">Transmembrane helix</keyword>
<comment type="subcellular location">
    <subcellularLocation>
        <location evidence="1">Cell membrane</location>
        <topology evidence="1">Multi-pass membrane protein</topology>
    </subcellularLocation>
</comment>
<dbReference type="InterPro" id="IPR013525">
    <property type="entry name" value="ABC2_TM"/>
</dbReference>
<dbReference type="EMBL" id="JBHMAG010000013">
    <property type="protein sequence ID" value="MFB9753949.1"/>
    <property type="molecule type" value="Genomic_DNA"/>
</dbReference>
<accession>A0ABV5W072</accession>
<dbReference type="RefSeq" id="WP_344915310.1">
    <property type="nucleotide sequence ID" value="NZ_BAAAYO010000014.1"/>
</dbReference>
<keyword evidence="3 6" id="KW-0812">Transmembrane</keyword>
<feature type="domain" description="ABC-2 type transporter transmembrane" evidence="7">
    <location>
        <begin position="15"/>
        <end position="363"/>
    </location>
</feature>
<organism evidence="8 9">
    <name type="scientific">Paenibacillus hodogayensis</name>
    <dbReference type="NCBI Taxonomy" id="279208"/>
    <lineage>
        <taxon>Bacteria</taxon>
        <taxon>Bacillati</taxon>
        <taxon>Bacillota</taxon>
        <taxon>Bacilli</taxon>
        <taxon>Bacillales</taxon>
        <taxon>Paenibacillaceae</taxon>
        <taxon>Paenibacillus</taxon>
    </lineage>
</organism>
<feature type="transmembrane region" description="Helical" evidence="6">
    <location>
        <begin position="16"/>
        <end position="35"/>
    </location>
</feature>
<proteinExistence type="predicted"/>
<dbReference type="PANTHER" id="PTHR30294">
    <property type="entry name" value="MEMBRANE COMPONENT OF ABC TRANSPORTER YHHJ-RELATED"/>
    <property type="match status" value="1"/>
</dbReference>
<evidence type="ECO:0000313" key="8">
    <source>
        <dbReference type="EMBL" id="MFB9753949.1"/>
    </source>
</evidence>
<evidence type="ECO:0000256" key="5">
    <source>
        <dbReference type="ARBA" id="ARBA00023136"/>
    </source>
</evidence>
<evidence type="ECO:0000259" key="7">
    <source>
        <dbReference type="Pfam" id="PF12698"/>
    </source>
</evidence>
<comment type="caution">
    <text evidence="8">The sequence shown here is derived from an EMBL/GenBank/DDBJ whole genome shotgun (WGS) entry which is preliminary data.</text>
</comment>
<protein>
    <submittedName>
        <fullName evidence="8">ABC transporter permease</fullName>
    </submittedName>
</protein>
<evidence type="ECO:0000256" key="4">
    <source>
        <dbReference type="ARBA" id="ARBA00022989"/>
    </source>
</evidence>
<sequence>MKSLTEEWKYVAGSKFLIAIFVAPLIAALFFGLMFSKNQINKSPVIVIDEDHSSYSWQLIAKINASQYMKVTNVFPSRMNPDTLLANEQAVAVVILPAQLELRKGQGKSSSIGVFMDNTMPSGLTGIRTAIQEIVTTENMTLSMTGLAQKGMDAETARGIVSPLTLVQRMLYNPTTSFIGSMVIGFVNIVVLMITTGAAGAVAPRLRKEGKLFANGTSPAQLWIRVVPYALLSTVSLLLSYGLLKQVGGLRFEAEPYLFIIPLLLYSFALSLLGMLLGYSAKDVSKVSSRMSVLLYPSFLVTGIQLTPLALPAFFQVTAWALPMNWLNRLIRGMAFRNGALTAYSLELGALLMIMGAASLLIGLMVLRETRTSNPLVEQHADSGALSVSR</sequence>
<dbReference type="Proteomes" id="UP001589619">
    <property type="component" value="Unassembled WGS sequence"/>
</dbReference>
<evidence type="ECO:0000256" key="6">
    <source>
        <dbReference type="SAM" id="Phobius"/>
    </source>
</evidence>
<keyword evidence="9" id="KW-1185">Reference proteome</keyword>
<evidence type="ECO:0000313" key="9">
    <source>
        <dbReference type="Proteomes" id="UP001589619"/>
    </source>
</evidence>
<evidence type="ECO:0000256" key="1">
    <source>
        <dbReference type="ARBA" id="ARBA00004651"/>
    </source>
</evidence>
<feature type="transmembrane region" description="Helical" evidence="6">
    <location>
        <begin position="256"/>
        <end position="279"/>
    </location>
</feature>
<reference evidence="8 9" key="1">
    <citation type="submission" date="2024-09" db="EMBL/GenBank/DDBJ databases">
        <authorList>
            <person name="Sun Q."/>
            <person name="Mori K."/>
        </authorList>
    </citation>
    <scope>NUCLEOTIDE SEQUENCE [LARGE SCALE GENOMIC DNA]</scope>
    <source>
        <strain evidence="8 9">JCM 12520</strain>
    </source>
</reference>
<evidence type="ECO:0000256" key="2">
    <source>
        <dbReference type="ARBA" id="ARBA00022475"/>
    </source>
</evidence>